<accession>A0A1V4SL74</accession>
<evidence type="ECO:0000313" key="1">
    <source>
        <dbReference type="EMBL" id="OPX44543.1"/>
    </source>
</evidence>
<dbReference type="InterPro" id="IPR036593">
    <property type="entry name" value="CPE0013-like_sf"/>
</dbReference>
<dbReference type="SUPFAM" id="SSF160148">
    <property type="entry name" value="CPE0013-like"/>
    <property type="match status" value="1"/>
</dbReference>
<gene>
    <name evidence="1" type="ORF">CLHUN_15360</name>
</gene>
<organism evidence="1 2">
    <name type="scientific">Ruminiclostridium hungatei</name>
    <name type="common">Clostridium hungatei</name>
    <dbReference type="NCBI Taxonomy" id="48256"/>
    <lineage>
        <taxon>Bacteria</taxon>
        <taxon>Bacillati</taxon>
        <taxon>Bacillota</taxon>
        <taxon>Clostridia</taxon>
        <taxon>Eubacteriales</taxon>
        <taxon>Oscillospiraceae</taxon>
        <taxon>Ruminiclostridium</taxon>
    </lineage>
</organism>
<dbReference type="Proteomes" id="UP000191554">
    <property type="component" value="Unassembled WGS sequence"/>
</dbReference>
<dbReference type="PANTHER" id="PTHR39450:SF1">
    <property type="entry name" value="DUF1667 DOMAIN-CONTAINING PROTEIN"/>
    <property type="match status" value="1"/>
</dbReference>
<reference evidence="1 2" key="1">
    <citation type="submission" date="2017-03" db="EMBL/GenBank/DDBJ databases">
        <title>Genome sequence of Clostridium hungatei DSM 14427.</title>
        <authorList>
            <person name="Poehlein A."/>
            <person name="Daniel R."/>
        </authorList>
    </citation>
    <scope>NUCLEOTIDE SEQUENCE [LARGE SCALE GENOMIC DNA]</scope>
    <source>
        <strain evidence="1 2">DSM 14427</strain>
    </source>
</reference>
<dbReference type="Pfam" id="PF07892">
    <property type="entry name" value="DUF1667"/>
    <property type="match status" value="1"/>
</dbReference>
<protein>
    <recommendedName>
        <fullName evidence="3">4Fe-4S Mo/W bis-MGD-type domain-containing protein</fullName>
    </recommendedName>
</protein>
<dbReference type="OrthoDB" id="9811531at2"/>
<dbReference type="EMBL" id="MZGX01000008">
    <property type="protein sequence ID" value="OPX44543.1"/>
    <property type="molecule type" value="Genomic_DNA"/>
</dbReference>
<dbReference type="STRING" id="48256.CLHUN_15360"/>
<name>A0A1V4SL74_RUMHU</name>
<evidence type="ECO:0008006" key="3">
    <source>
        <dbReference type="Google" id="ProtNLM"/>
    </source>
</evidence>
<proteinExistence type="predicted"/>
<dbReference type="PANTHER" id="PTHR39450">
    <property type="entry name" value="MOLYBDOPTERIN OXIDOREDUCTASE, 4FE-4S CLUSTER-BINDING SUBUNIT"/>
    <property type="match status" value="1"/>
</dbReference>
<keyword evidence="2" id="KW-1185">Reference proteome</keyword>
<dbReference type="AlphaFoldDB" id="A0A1V4SL74"/>
<sequence>METDREIVCIVCPNGCRMKVYIDDRNRVVRVENALCRNGGTYAKKEVQSPERSLTSTVKVTGGALPLVSVRSSKPIPRDKIREAAALLRSLHIQAPVDFHQVLLSDILGTGADIIATRQVLKA</sequence>
<dbReference type="RefSeq" id="WP_080063983.1">
    <property type="nucleotide sequence ID" value="NZ_MZGX01000008.1"/>
</dbReference>
<dbReference type="Gene3D" id="3.10.530.10">
    <property type="entry name" value="CPE0013-like"/>
    <property type="match status" value="1"/>
</dbReference>
<comment type="caution">
    <text evidence="1">The sequence shown here is derived from an EMBL/GenBank/DDBJ whole genome shotgun (WGS) entry which is preliminary data.</text>
</comment>
<evidence type="ECO:0000313" key="2">
    <source>
        <dbReference type="Proteomes" id="UP000191554"/>
    </source>
</evidence>
<dbReference type="InterPro" id="IPR012460">
    <property type="entry name" value="DUF1667"/>
</dbReference>